<dbReference type="eggNOG" id="COG0135">
    <property type="taxonomic scope" value="Bacteria"/>
</dbReference>
<dbReference type="Proteomes" id="UP000005139">
    <property type="component" value="Unassembled WGS sequence"/>
</dbReference>
<evidence type="ECO:0000256" key="2">
    <source>
        <dbReference type="ARBA" id="ARBA00004664"/>
    </source>
</evidence>
<keyword evidence="8 9" id="KW-0413">Isomerase</keyword>
<evidence type="ECO:0000256" key="7">
    <source>
        <dbReference type="ARBA" id="ARBA00023141"/>
    </source>
</evidence>
<dbReference type="GO" id="GO:0000162">
    <property type="term" value="P:L-tryptophan biosynthetic process"/>
    <property type="evidence" value="ECO:0007669"/>
    <property type="project" value="UniProtKB-UniRule"/>
</dbReference>
<dbReference type="Gene3D" id="3.20.20.70">
    <property type="entry name" value="Aldolase class I"/>
    <property type="match status" value="1"/>
</dbReference>
<dbReference type="AlphaFoldDB" id="A1HS68"/>
<dbReference type="CDD" id="cd00405">
    <property type="entry name" value="PRAI"/>
    <property type="match status" value="1"/>
</dbReference>
<dbReference type="InterPro" id="IPR001240">
    <property type="entry name" value="PRAI_dom"/>
</dbReference>
<evidence type="ECO:0000313" key="11">
    <source>
        <dbReference type="EMBL" id="EAX47133.1"/>
    </source>
</evidence>
<comment type="caution">
    <text evidence="11">The sequence shown here is derived from an EMBL/GenBank/DDBJ whole genome shotgun (WGS) entry which is preliminary data.</text>
</comment>
<dbReference type="HAMAP" id="MF_00135">
    <property type="entry name" value="PRAI"/>
    <property type="match status" value="1"/>
</dbReference>
<keyword evidence="12" id="KW-1185">Reference proteome</keyword>
<keyword evidence="7 9" id="KW-0057">Aromatic amino acid biosynthesis</keyword>
<accession>A1HS68</accession>
<dbReference type="GO" id="GO:0004640">
    <property type="term" value="F:phosphoribosylanthranilate isomerase activity"/>
    <property type="evidence" value="ECO:0007669"/>
    <property type="project" value="UniProtKB-UniRule"/>
</dbReference>
<feature type="domain" description="N-(5'phosphoribosyl) anthranilate isomerase (PRAI)" evidence="10">
    <location>
        <begin position="2"/>
        <end position="174"/>
    </location>
</feature>
<evidence type="ECO:0000256" key="5">
    <source>
        <dbReference type="ARBA" id="ARBA00022605"/>
    </source>
</evidence>
<reference evidence="11 12" key="2">
    <citation type="submission" date="2007-01" db="EMBL/GenBank/DDBJ databases">
        <title>Sequencing of the draft genome and assembly of Thermosinus carboxydivorans Nor1.</title>
        <authorList>
            <consortium name="US DOE Joint Genome Institute (JGI-PGF)"/>
            <person name="Copeland A."/>
            <person name="Lucas S."/>
            <person name="Lapidus A."/>
            <person name="Barry K."/>
            <person name="Glavina del Rio T."/>
            <person name="Dalin E."/>
            <person name="Tice H."/>
            <person name="Bruce D."/>
            <person name="Pitluck S."/>
            <person name="Richardson P."/>
        </authorList>
    </citation>
    <scope>NUCLEOTIDE SEQUENCE [LARGE SCALE GENOMIC DNA]</scope>
    <source>
        <strain evidence="11 12">Nor1</strain>
    </source>
</reference>
<keyword evidence="6 9" id="KW-0822">Tryptophan biosynthesis</keyword>
<evidence type="ECO:0000256" key="1">
    <source>
        <dbReference type="ARBA" id="ARBA00001164"/>
    </source>
</evidence>
<proteinExistence type="inferred from homology"/>
<gene>
    <name evidence="9" type="primary">trpF</name>
    <name evidence="11" type="ORF">TcarDRAFT_0641</name>
</gene>
<evidence type="ECO:0000256" key="6">
    <source>
        <dbReference type="ARBA" id="ARBA00022822"/>
    </source>
</evidence>
<keyword evidence="5 9" id="KW-0028">Amino-acid biosynthesis</keyword>
<organism evidence="11 12">
    <name type="scientific">Thermosinus carboxydivorans Nor1</name>
    <dbReference type="NCBI Taxonomy" id="401526"/>
    <lineage>
        <taxon>Bacteria</taxon>
        <taxon>Bacillati</taxon>
        <taxon>Bacillota</taxon>
        <taxon>Negativicutes</taxon>
        <taxon>Selenomonadales</taxon>
        <taxon>Sporomusaceae</taxon>
        <taxon>Thermosinus</taxon>
    </lineage>
</organism>
<sequence length="190" mass="20554">MLGFVFADSRRRIELNAAQKIARAVKGIGKVGVFVNAPLAEVQEIAGQCQLDFVQLHGDETPEYCRAVKHPVIKAVRIGSGFDIADIEAYDVDWVLLDSLVPGQYGGTGVAFAWNDAQTLRWRLKNRVMVAGGLTPENVGEAIRILSPDGVDVSGGVETNGTKDSEKIYRFIQAVRAAQRGGGNAENHFS</sequence>
<evidence type="ECO:0000259" key="10">
    <source>
        <dbReference type="Pfam" id="PF00697"/>
    </source>
</evidence>
<reference evidence="11 12" key="1">
    <citation type="submission" date="2007-01" db="EMBL/GenBank/DDBJ databases">
        <title>Annotation of the draft genome assembly of Thermosinus carboxydivorans Nor1.</title>
        <authorList>
            <consortium name="US DOE Joint Genome Institute (JGI-ORNL)"/>
            <person name="Larimer F."/>
            <person name="Land M."/>
            <person name="Hauser L."/>
        </authorList>
    </citation>
    <scope>NUCLEOTIDE SEQUENCE [LARGE SCALE GENOMIC DNA]</scope>
    <source>
        <strain evidence="11 12">Nor1</strain>
    </source>
</reference>
<evidence type="ECO:0000256" key="3">
    <source>
        <dbReference type="ARBA" id="ARBA00012572"/>
    </source>
</evidence>
<dbReference type="Pfam" id="PF00697">
    <property type="entry name" value="PRAI"/>
    <property type="match status" value="1"/>
</dbReference>
<dbReference type="InterPro" id="IPR044643">
    <property type="entry name" value="TrpF_fam"/>
</dbReference>
<evidence type="ECO:0000313" key="12">
    <source>
        <dbReference type="Proteomes" id="UP000005139"/>
    </source>
</evidence>
<dbReference type="EC" id="5.3.1.24" evidence="3 9"/>
<name>A1HS68_9FIRM</name>
<dbReference type="InterPro" id="IPR013785">
    <property type="entry name" value="Aldolase_TIM"/>
</dbReference>
<evidence type="ECO:0000256" key="4">
    <source>
        <dbReference type="ARBA" id="ARBA00022272"/>
    </source>
</evidence>
<evidence type="ECO:0000256" key="9">
    <source>
        <dbReference type="HAMAP-Rule" id="MF_00135"/>
    </source>
</evidence>
<protein>
    <recommendedName>
        <fullName evidence="4 9">N-(5'-phosphoribosyl)anthranilate isomerase</fullName>
        <shortName evidence="9">PRAI</shortName>
        <ecNumber evidence="3 9">5.3.1.24</ecNumber>
    </recommendedName>
</protein>
<dbReference type="UniPathway" id="UPA00035">
    <property type="reaction ID" value="UER00042"/>
</dbReference>
<comment type="pathway">
    <text evidence="2 9">Amino-acid biosynthesis; L-tryptophan biosynthesis; L-tryptophan from chorismate: step 3/5.</text>
</comment>
<dbReference type="PANTHER" id="PTHR42894">
    <property type="entry name" value="N-(5'-PHOSPHORIBOSYL)ANTHRANILATE ISOMERASE"/>
    <property type="match status" value="1"/>
</dbReference>
<evidence type="ECO:0000256" key="8">
    <source>
        <dbReference type="ARBA" id="ARBA00023235"/>
    </source>
</evidence>
<dbReference type="EMBL" id="AAWL01000014">
    <property type="protein sequence ID" value="EAX47133.1"/>
    <property type="molecule type" value="Genomic_DNA"/>
</dbReference>
<comment type="catalytic activity">
    <reaction evidence="1 9">
        <text>N-(5-phospho-beta-D-ribosyl)anthranilate = 1-(2-carboxyphenylamino)-1-deoxy-D-ribulose 5-phosphate</text>
        <dbReference type="Rhea" id="RHEA:21540"/>
        <dbReference type="ChEBI" id="CHEBI:18277"/>
        <dbReference type="ChEBI" id="CHEBI:58613"/>
        <dbReference type="EC" id="5.3.1.24"/>
    </reaction>
</comment>
<comment type="similarity">
    <text evidence="9">Belongs to the TrpF family.</text>
</comment>
<dbReference type="SUPFAM" id="SSF51366">
    <property type="entry name" value="Ribulose-phoshate binding barrel"/>
    <property type="match status" value="1"/>
</dbReference>
<dbReference type="PANTHER" id="PTHR42894:SF1">
    <property type="entry name" value="N-(5'-PHOSPHORIBOSYL)ANTHRANILATE ISOMERASE"/>
    <property type="match status" value="1"/>
</dbReference>
<dbReference type="InterPro" id="IPR011060">
    <property type="entry name" value="RibuloseP-bd_barrel"/>
</dbReference>